<protein>
    <submittedName>
        <fullName evidence="2">Uncharacterized protein</fullName>
    </submittedName>
</protein>
<reference evidence="2" key="1">
    <citation type="submission" date="2014-09" db="EMBL/GenBank/DDBJ databases">
        <authorList>
            <person name="Magalhaes I.L.F."/>
            <person name="Oliveira U."/>
            <person name="Santos F.R."/>
            <person name="Vidigal T.H.D.A."/>
            <person name="Brescovit A.D."/>
            <person name="Santos A.J."/>
        </authorList>
    </citation>
    <scope>NUCLEOTIDE SEQUENCE</scope>
    <source>
        <tissue evidence="2">Shoot tissue taken approximately 20 cm above the soil surface</tissue>
    </source>
</reference>
<reference evidence="2" key="2">
    <citation type="journal article" date="2015" name="Data Brief">
        <title>Shoot transcriptome of the giant reed, Arundo donax.</title>
        <authorList>
            <person name="Barrero R.A."/>
            <person name="Guerrero F.D."/>
            <person name="Moolhuijzen P."/>
            <person name="Goolsby J.A."/>
            <person name="Tidwell J."/>
            <person name="Bellgard S.E."/>
            <person name="Bellgard M.I."/>
        </authorList>
    </citation>
    <scope>NUCLEOTIDE SEQUENCE</scope>
    <source>
        <tissue evidence="2">Shoot tissue taken approximately 20 cm above the soil surface</tissue>
    </source>
</reference>
<evidence type="ECO:0000313" key="2">
    <source>
        <dbReference type="EMBL" id="JAD23518.1"/>
    </source>
</evidence>
<evidence type="ECO:0000256" key="1">
    <source>
        <dbReference type="SAM" id="MobiDB-lite"/>
    </source>
</evidence>
<dbReference type="AlphaFoldDB" id="A0A0A8YD81"/>
<accession>A0A0A8YD81</accession>
<feature type="compositionally biased region" description="Polar residues" evidence="1">
    <location>
        <begin position="8"/>
        <end position="25"/>
    </location>
</feature>
<organism evidence="2">
    <name type="scientific">Arundo donax</name>
    <name type="common">Giant reed</name>
    <name type="synonym">Donax arundinaceus</name>
    <dbReference type="NCBI Taxonomy" id="35708"/>
    <lineage>
        <taxon>Eukaryota</taxon>
        <taxon>Viridiplantae</taxon>
        <taxon>Streptophyta</taxon>
        <taxon>Embryophyta</taxon>
        <taxon>Tracheophyta</taxon>
        <taxon>Spermatophyta</taxon>
        <taxon>Magnoliopsida</taxon>
        <taxon>Liliopsida</taxon>
        <taxon>Poales</taxon>
        <taxon>Poaceae</taxon>
        <taxon>PACMAD clade</taxon>
        <taxon>Arundinoideae</taxon>
        <taxon>Arundineae</taxon>
        <taxon>Arundo</taxon>
    </lineage>
</organism>
<dbReference type="EMBL" id="GBRH01274377">
    <property type="protein sequence ID" value="JAD23518.1"/>
    <property type="molecule type" value="Transcribed_RNA"/>
</dbReference>
<feature type="region of interest" description="Disordered" evidence="1">
    <location>
        <begin position="1"/>
        <end position="40"/>
    </location>
</feature>
<name>A0A0A8YD81_ARUDO</name>
<proteinExistence type="predicted"/>
<sequence length="40" mass="4230">MVAAPMTVPSTSARRPLRRTTTSAANLRPGSARALGPRRP</sequence>